<dbReference type="InterPro" id="IPR014756">
    <property type="entry name" value="Ig_E-set"/>
</dbReference>
<feature type="signal peptide" evidence="3">
    <location>
        <begin position="1"/>
        <end position="20"/>
    </location>
</feature>
<proteinExistence type="predicted"/>
<evidence type="ECO:0000313" key="7">
    <source>
        <dbReference type="Proteomes" id="UP001497392"/>
    </source>
</evidence>
<feature type="domain" description="Tyrosine-protein kinase ephrin type A/B receptor-like" evidence="5">
    <location>
        <begin position="1151"/>
        <end position="1195"/>
    </location>
</feature>
<dbReference type="SUPFAM" id="SSF57184">
    <property type="entry name" value="Growth factor receptor domain"/>
    <property type="match status" value="1"/>
</dbReference>
<feature type="domain" description="IPT/TIG" evidence="4">
    <location>
        <begin position="198"/>
        <end position="282"/>
    </location>
</feature>
<evidence type="ECO:0000259" key="5">
    <source>
        <dbReference type="Pfam" id="PF07699"/>
    </source>
</evidence>
<name>A0ABP1GAK2_9CHLO</name>
<keyword evidence="2" id="KW-0812">Transmembrane</keyword>
<comment type="caution">
    <text evidence="6">The sequence shown here is derived from an EMBL/GenBank/DDBJ whole genome shotgun (WGS) entry which is preliminary data.</text>
</comment>
<dbReference type="EMBL" id="CAXHTA020000020">
    <property type="protein sequence ID" value="CAL5229250.1"/>
    <property type="molecule type" value="Genomic_DNA"/>
</dbReference>
<evidence type="ECO:0000313" key="6">
    <source>
        <dbReference type="EMBL" id="CAL5229250.1"/>
    </source>
</evidence>
<dbReference type="InterPro" id="IPR013783">
    <property type="entry name" value="Ig-like_fold"/>
</dbReference>
<dbReference type="CDD" id="cd00102">
    <property type="entry name" value="IPT"/>
    <property type="match status" value="1"/>
</dbReference>
<dbReference type="Pfam" id="PF07699">
    <property type="entry name" value="Ephrin_rec_like"/>
    <property type="match status" value="1"/>
</dbReference>
<dbReference type="InterPro" id="IPR009030">
    <property type="entry name" value="Growth_fac_rcpt_cys_sf"/>
</dbReference>
<reference evidence="6 7" key="1">
    <citation type="submission" date="2024-06" db="EMBL/GenBank/DDBJ databases">
        <authorList>
            <person name="Kraege A."/>
            <person name="Thomma B."/>
        </authorList>
    </citation>
    <scope>NUCLEOTIDE SEQUENCE [LARGE SCALE GENOMIC DNA]</scope>
</reference>
<dbReference type="PANTHER" id="PTHR46967:SF1">
    <property type="entry name" value="KERATIN-ASSOCIATED PROTEIN 16-1-LIKE"/>
    <property type="match status" value="1"/>
</dbReference>
<keyword evidence="7" id="KW-1185">Reference proteome</keyword>
<dbReference type="PANTHER" id="PTHR46967">
    <property type="entry name" value="INSULIN-LIKE GROWTH FACTOR BINDING PROTEIN,N-TERMINAL"/>
    <property type="match status" value="1"/>
</dbReference>
<protein>
    <submittedName>
        <fullName evidence="6">G12540 protein</fullName>
    </submittedName>
</protein>
<keyword evidence="2" id="KW-1133">Transmembrane helix</keyword>
<keyword evidence="3" id="KW-0732">Signal</keyword>
<feature type="transmembrane region" description="Helical" evidence="2">
    <location>
        <begin position="1356"/>
        <end position="1378"/>
    </location>
</feature>
<dbReference type="InterPro" id="IPR011641">
    <property type="entry name" value="Tyr-kin_ephrin_A/B_rcpt-like"/>
</dbReference>
<dbReference type="Gene3D" id="2.60.40.10">
    <property type="entry name" value="Immunoglobulins"/>
    <property type="match status" value="1"/>
</dbReference>
<evidence type="ECO:0000256" key="1">
    <source>
        <dbReference type="SAM" id="MobiDB-lite"/>
    </source>
</evidence>
<dbReference type="Gene3D" id="2.10.50.10">
    <property type="entry name" value="Tumor Necrosis Factor Receptor, subunit A, domain 2"/>
    <property type="match status" value="1"/>
</dbReference>
<accession>A0ABP1GAK2</accession>
<keyword evidence="2" id="KW-0472">Membrane</keyword>
<dbReference type="Pfam" id="PF01833">
    <property type="entry name" value="TIG"/>
    <property type="match status" value="1"/>
</dbReference>
<gene>
    <name evidence="6" type="primary">g12540</name>
    <name evidence="6" type="ORF">VP750_LOCUS11156</name>
</gene>
<dbReference type="InterPro" id="IPR002909">
    <property type="entry name" value="IPT_dom"/>
</dbReference>
<organism evidence="6 7">
    <name type="scientific">Coccomyxa viridis</name>
    <dbReference type="NCBI Taxonomy" id="1274662"/>
    <lineage>
        <taxon>Eukaryota</taxon>
        <taxon>Viridiplantae</taxon>
        <taxon>Chlorophyta</taxon>
        <taxon>core chlorophytes</taxon>
        <taxon>Trebouxiophyceae</taxon>
        <taxon>Trebouxiophyceae incertae sedis</taxon>
        <taxon>Coccomyxaceae</taxon>
        <taxon>Coccomyxa</taxon>
    </lineage>
</organism>
<evidence type="ECO:0000256" key="2">
    <source>
        <dbReference type="SAM" id="Phobius"/>
    </source>
</evidence>
<evidence type="ECO:0000256" key="3">
    <source>
        <dbReference type="SAM" id="SignalP"/>
    </source>
</evidence>
<dbReference type="SMART" id="SM01411">
    <property type="entry name" value="Ephrin_rec_like"/>
    <property type="match status" value="2"/>
</dbReference>
<dbReference type="SUPFAM" id="SSF81296">
    <property type="entry name" value="E set domains"/>
    <property type="match status" value="1"/>
</dbReference>
<dbReference type="Proteomes" id="UP001497392">
    <property type="component" value="Unassembled WGS sequence"/>
</dbReference>
<evidence type="ECO:0000259" key="4">
    <source>
        <dbReference type="Pfam" id="PF01833"/>
    </source>
</evidence>
<sequence>MRVTRAWLLSAAAWIAFVGAQQAPPPRASQGVVSRSPYAYEAGDKSPEWASVLISGRSVSEQASCPNAAGSATVQVTVQDLPPAFATAPVSCKYVPWRTLQGLRNASKQFEGRVTKGNASEALADLVDIVHSAEGFSAQQRVTTGWRVPWKANEFSITCPFDSAPGTVAVVLMSRVDSGSNKDVLLLTLGSTQLKRSVVSLITPEIGPLGGGTNVAIQGEGLDENPTCAFGNATYVQTVTAQVSDAGNVTCTAPEWPLMMSDATNGTAVNLNVSVGGCQYNFSYGYYSAPLVRRVHPECGPRYGSFPLTVDLEDSLDTVSHGKGKLSLKPVLKLVGAELDGGDLLLHANVSADRRSLVALTPASQLPLSAGDHPLKLSLNGQFSEQAQKDLVLSVQGPSIRIAQPYVHAAAAVIEVPVTLTGPNMLPVTANISVSQRILSQDGALQIGLPPAELTAAAQSTSLQWTPGQNGTLNVSLPLAAMGNVLQQGVLVVELGNVTNADLSAEQDTCLVSALPRENLTVVLAMQANQVAYDRQPVVIPFAVASPALRVPAALPYTVTSLTGEDLTQYISAESITGILEWDQQSGAELNLTVPVNWTAIPPQAEYRLGLTFGAAWNAVLSGNPNLTAVHIFGVLPDQCPPGTYRSHATEPTGVSRQRAGQGVQLHGIIVHGPNGTVYDLSSAFNPDVDDYGTSVPPSFVNGSLCILPGNDAQAVHVYTPDGMALQQTKNAWGGAASHNRRSLSQASSAGVLSAASGPAAFEGLPPAAEMSGVSAMASSNASTAMRSLCRQHSWPLNLDPGQNQFTIFVSASQGGYESADSDERLRLASVRGAPALKSTVSPSTAHAPSTALWNPHAALSAAASPGPSSGDGEDNSTEIYKLSIVRLANAEHAELAYLNASLSSNRSMVVCGAPTRVATVTPRASSAANVSGSVCTPGTPMWLNVTHDVDWVSLRPGLRWPGVTGLRVEVNGQVLSQGGDVAADQLEDTKAETHSRASADFLPVAFVLGLAPGKATEVPIVIVAEDGVTSLRYYLNIFRAEAPKNSTDKGGTSAWSLGSLGSAGAPSGSLDLRSGGSGSDAKESMPPSMLSAKAARQPGWPVPPSQQPWCSTCPAGWASTGTDAAKCQMCMPGSFAATPQSPACTLCSNGTYAYSWGSTHCNHCIIGTYAPKQGSRLCFMCPSNTTNLEDGSSSCPTSVLPGTNMTARYAVIVSFGVYLNGTSLDDIAQKVGVNASSQDVLQHLIKADTASAFNISVGDVNVTGISQVSRRVLYVNVTATLGVNVPPNASPDDVRSALDVTNLSADDPIAMLAANPDRFFGRTTKALDVTAETDGRSPQRTEYRPFGSGSALGQAWPAIGAVLLLLIILGGCLVWHWRRRSRRLQRICDAILERCRSCRQGSSRYPSMAYTTNGGDAPSLALSSPGLTVRSKPASFIRVQDAEPMYKQRMYSDGQSRRL</sequence>
<feature type="region of interest" description="Disordered" evidence="1">
    <location>
        <begin position="1067"/>
        <end position="1104"/>
    </location>
</feature>
<feature type="chain" id="PRO_5045044600" evidence="3">
    <location>
        <begin position="21"/>
        <end position="1460"/>
    </location>
</feature>